<feature type="compositionally biased region" description="Basic and acidic residues" evidence="4">
    <location>
        <begin position="134"/>
        <end position="145"/>
    </location>
</feature>
<dbReference type="GO" id="GO:0016818">
    <property type="term" value="F:hydrolase activity, acting on acid anhydrides, in phosphorus-containing anhydrides"/>
    <property type="evidence" value="ECO:0007669"/>
    <property type="project" value="InterPro"/>
</dbReference>
<keyword evidence="1" id="KW-0547">Nucleotide-binding</keyword>
<evidence type="ECO:0000256" key="2">
    <source>
        <dbReference type="ARBA" id="ARBA00022801"/>
    </source>
</evidence>
<feature type="domain" description="Helicase ATP-binding" evidence="5">
    <location>
        <begin position="1"/>
        <end position="374"/>
    </location>
</feature>
<dbReference type="InterPro" id="IPR010614">
    <property type="entry name" value="RAD3-like_helicase_DEAD"/>
</dbReference>
<dbReference type="Gene3D" id="3.40.50.300">
    <property type="entry name" value="P-loop containing nucleotide triphosphate hydrolases"/>
    <property type="match status" value="2"/>
</dbReference>
<name>A0A914UZX9_9BILA</name>
<evidence type="ECO:0000259" key="5">
    <source>
        <dbReference type="PROSITE" id="PS51193"/>
    </source>
</evidence>
<dbReference type="InterPro" id="IPR006554">
    <property type="entry name" value="Helicase-like_DEXD_c2"/>
</dbReference>
<dbReference type="InterPro" id="IPR045028">
    <property type="entry name" value="DinG/Rad3-like"/>
</dbReference>
<reference evidence="7" key="1">
    <citation type="submission" date="2022-11" db="UniProtKB">
        <authorList>
            <consortium name="WormBaseParasite"/>
        </authorList>
    </citation>
    <scope>IDENTIFICATION</scope>
</reference>
<dbReference type="SMART" id="SM00488">
    <property type="entry name" value="DEXDc2"/>
    <property type="match status" value="1"/>
</dbReference>
<organism evidence="6 7">
    <name type="scientific">Plectus sambesii</name>
    <dbReference type="NCBI Taxonomy" id="2011161"/>
    <lineage>
        <taxon>Eukaryota</taxon>
        <taxon>Metazoa</taxon>
        <taxon>Ecdysozoa</taxon>
        <taxon>Nematoda</taxon>
        <taxon>Chromadorea</taxon>
        <taxon>Plectida</taxon>
        <taxon>Plectina</taxon>
        <taxon>Plectoidea</taxon>
        <taxon>Plectidae</taxon>
        <taxon>Plectus</taxon>
    </lineage>
</organism>
<dbReference type="NCBIfam" id="TIGR00604">
    <property type="entry name" value="rad3"/>
    <property type="match status" value="1"/>
</dbReference>
<evidence type="ECO:0000256" key="3">
    <source>
        <dbReference type="ARBA" id="ARBA00022840"/>
    </source>
</evidence>
<dbReference type="Proteomes" id="UP000887566">
    <property type="component" value="Unplaced"/>
</dbReference>
<proteinExistence type="predicted"/>
<dbReference type="PANTHER" id="PTHR11472:SF41">
    <property type="entry name" value="ATP-DEPENDENT DNA HELICASE DDX11-RELATED"/>
    <property type="match status" value="1"/>
</dbReference>
<dbReference type="GO" id="GO:0005634">
    <property type="term" value="C:nucleus"/>
    <property type="evidence" value="ECO:0007669"/>
    <property type="project" value="TreeGrafter"/>
</dbReference>
<keyword evidence="6" id="KW-1185">Reference proteome</keyword>
<feature type="region of interest" description="Disordered" evidence="4">
    <location>
        <begin position="80"/>
        <end position="145"/>
    </location>
</feature>
<dbReference type="GO" id="GO:0005524">
    <property type="term" value="F:ATP binding"/>
    <property type="evidence" value="ECO:0007669"/>
    <property type="project" value="UniProtKB-KW"/>
</dbReference>
<dbReference type="WBParaSite" id="PSAMB.scaffold14022size2033.g35811.t1">
    <property type="protein sequence ID" value="PSAMB.scaffold14022size2033.g35811.t1"/>
    <property type="gene ID" value="PSAMB.scaffold14022size2033.g35811"/>
</dbReference>
<dbReference type="Pfam" id="PF06733">
    <property type="entry name" value="DEAD_2"/>
    <property type="match status" value="1"/>
</dbReference>
<dbReference type="GO" id="GO:0034085">
    <property type="term" value="P:establishment of sister chromatid cohesion"/>
    <property type="evidence" value="ECO:0007669"/>
    <property type="project" value="TreeGrafter"/>
</dbReference>
<dbReference type="PROSITE" id="PS51193">
    <property type="entry name" value="HELICASE_ATP_BIND_2"/>
    <property type="match status" value="1"/>
</dbReference>
<dbReference type="GO" id="GO:0003678">
    <property type="term" value="F:DNA helicase activity"/>
    <property type="evidence" value="ECO:0007669"/>
    <property type="project" value="InterPro"/>
</dbReference>
<evidence type="ECO:0000313" key="7">
    <source>
        <dbReference type="WBParaSite" id="PSAMB.scaffold14022size2033.g35811.t1"/>
    </source>
</evidence>
<dbReference type="InterPro" id="IPR027417">
    <property type="entry name" value="P-loop_NTPase"/>
</dbReference>
<dbReference type="InterPro" id="IPR013020">
    <property type="entry name" value="Rad3/Chl1-like"/>
</dbReference>
<keyword evidence="3" id="KW-0067">ATP-binding</keyword>
<sequence length="595" mass="66854">TGTGKSLSIICATLSWLRDHELKKRAQLEQTVHKDKNDENKADDDDWIGAYRKKLDASKVVDEAAKQLATLDKVAARLKEARTKTSDSRHRKMKRKAPNNDSADRIADEVPPLSDDDPDKDIAPVDYNSDDDAAEKRAQSAKPEEEEKLSCTKIFYCSRTHSQLEQFAQEIQKTKFLPRAVTLGSRQALCVNDAVRRLGSVQLMNERCLEMKEKGASTNKVVVMTGDDDKKKVQRTRGGVCKCEYYRSEAMEDLSDQLLSVQLTDMSQLLKWGRDNLACPYFASRISLPLCEIVLLPYQVLLHEKTRQAWGVDLSDSVVVVDEAHNLLEAIAAVYSCDVDGGQLASSQLIVQEYTQRFRARLKASNLLYVRQLLTVLAALNGLLTSYAKRKLATVFTLPQFILQLDLGDVNIFKLLNYLDKTDLCKKLHGFSMRYHTTIARTESDGNSKVKVSGVHKLLQKQTDQPVQDKQVVNEEKQQQQQRTAPSPMYHVRSFLETMTNKCEDGRVIVSADGEKPSFRFLLLNPAEKLKDVLKKARSVVLAGGTMEPSFQLTDAFTRVCQVPPERIKRFSCGHMVDDSQLLPIVLGRGASGAK</sequence>
<dbReference type="InterPro" id="IPR014013">
    <property type="entry name" value="Helic_SF1/SF2_ATP-bd_DinG/Rad3"/>
</dbReference>
<keyword evidence="2" id="KW-0378">Hydrolase</keyword>
<dbReference type="Gene3D" id="1.10.275.40">
    <property type="match status" value="1"/>
</dbReference>
<dbReference type="PANTHER" id="PTHR11472">
    <property type="entry name" value="DNA REPAIR DEAD HELICASE RAD3/XP-D SUBFAMILY MEMBER"/>
    <property type="match status" value="1"/>
</dbReference>
<dbReference type="GO" id="GO:0003677">
    <property type="term" value="F:DNA binding"/>
    <property type="evidence" value="ECO:0007669"/>
    <property type="project" value="InterPro"/>
</dbReference>
<feature type="region of interest" description="Disordered" evidence="4">
    <location>
        <begin position="461"/>
        <end position="487"/>
    </location>
</feature>
<dbReference type="AlphaFoldDB" id="A0A914UZX9"/>
<evidence type="ECO:0000256" key="1">
    <source>
        <dbReference type="ARBA" id="ARBA00022741"/>
    </source>
</evidence>
<accession>A0A914UZX9</accession>
<evidence type="ECO:0000313" key="6">
    <source>
        <dbReference type="Proteomes" id="UP000887566"/>
    </source>
</evidence>
<evidence type="ECO:0000256" key="4">
    <source>
        <dbReference type="SAM" id="MobiDB-lite"/>
    </source>
</evidence>
<protein>
    <submittedName>
        <fullName evidence="7">Helicase ATP-binding domain-containing protein</fullName>
    </submittedName>
</protein>